<dbReference type="GO" id="GO:0008234">
    <property type="term" value="F:cysteine-type peptidase activity"/>
    <property type="evidence" value="ECO:0007669"/>
    <property type="project" value="UniProtKB-KW"/>
</dbReference>
<dbReference type="GO" id="GO:0019784">
    <property type="term" value="F:deNEDDylase activity"/>
    <property type="evidence" value="ECO:0007669"/>
    <property type="project" value="InterPro"/>
</dbReference>
<protein>
    <submittedName>
        <fullName evidence="7">Sentrin-specific protease 8</fullName>
    </submittedName>
</protein>
<dbReference type="InterPro" id="IPR044613">
    <property type="entry name" value="Nep1/2-like"/>
</dbReference>
<dbReference type="SUPFAM" id="SSF54001">
    <property type="entry name" value="Cysteine proteinases"/>
    <property type="match status" value="1"/>
</dbReference>
<keyword evidence="3" id="KW-0378">Hydrolase</keyword>
<dbReference type="AlphaFoldDB" id="A0A6J2KM56"/>
<evidence type="ECO:0000256" key="3">
    <source>
        <dbReference type="ARBA" id="ARBA00022801"/>
    </source>
</evidence>
<dbReference type="Proteomes" id="UP000504629">
    <property type="component" value="Unplaced"/>
</dbReference>
<comment type="similarity">
    <text evidence="1">Belongs to the peptidase C48 family.</text>
</comment>
<evidence type="ECO:0000313" key="7">
    <source>
        <dbReference type="RefSeq" id="XP_028042047.1"/>
    </source>
</evidence>
<accession>A0A6J2KM56</accession>
<evidence type="ECO:0000259" key="5">
    <source>
        <dbReference type="PROSITE" id="PS50600"/>
    </source>
</evidence>
<dbReference type="InterPro" id="IPR003653">
    <property type="entry name" value="Peptidase_C48_C"/>
</dbReference>
<dbReference type="OrthoDB" id="5065855at2759"/>
<sequence length="264" mass="30302">MSWVGKSLIARLDILSEPGVLRGLRPLIRLKPRSSKRSWVKIIKAKLFLNYTKMAKASVVLSFHDILLHRSDIELLEGPHWLNDTIISFYFEYLEKVVFSKESDLLFVSPEVTQCIKMVQTEEIKTFLEPLHVNLKKFVFFALNDNNTPDMAGGSHWSLLVYSRPENCFFHLDSSQATNHDVAWEFASHIMSYLAKGGSINFVDKECIQQSNGYDCGIHVIINAERLAEYSCIHRNMGSCNMLTKINPNAKRKEIKKIIQNLSH</sequence>
<evidence type="ECO:0000256" key="4">
    <source>
        <dbReference type="ARBA" id="ARBA00022807"/>
    </source>
</evidence>
<dbReference type="InterPro" id="IPR038765">
    <property type="entry name" value="Papain-like_cys_pep_sf"/>
</dbReference>
<dbReference type="GO" id="GO:0006508">
    <property type="term" value="P:proteolysis"/>
    <property type="evidence" value="ECO:0007669"/>
    <property type="project" value="UniProtKB-KW"/>
</dbReference>
<dbReference type="GeneID" id="114251850"/>
<keyword evidence="6" id="KW-1185">Reference proteome</keyword>
<dbReference type="PANTHER" id="PTHR46468:SF1">
    <property type="entry name" value="SENTRIN-SPECIFIC PROTEASE 8"/>
    <property type="match status" value="1"/>
</dbReference>
<dbReference type="PROSITE" id="PS50600">
    <property type="entry name" value="ULP_PROTEASE"/>
    <property type="match status" value="1"/>
</dbReference>
<dbReference type="Pfam" id="PF02902">
    <property type="entry name" value="Peptidase_C48"/>
    <property type="match status" value="1"/>
</dbReference>
<dbReference type="PANTHER" id="PTHR46468">
    <property type="entry name" value="SENTRIN-SPECIFIC PROTEASE 8"/>
    <property type="match status" value="1"/>
</dbReference>
<dbReference type="RefSeq" id="XP_028042047.1">
    <property type="nucleotide sequence ID" value="XM_028186246.1"/>
</dbReference>
<keyword evidence="2 7" id="KW-0645">Protease</keyword>
<keyword evidence="4" id="KW-0788">Thiol protease</keyword>
<evidence type="ECO:0000256" key="2">
    <source>
        <dbReference type="ARBA" id="ARBA00022670"/>
    </source>
</evidence>
<evidence type="ECO:0000313" key="6">
    <source>
        <dbReference type="Proteomes" id="UP000504629"/>
    </source>
</evidence>
<gene>
    <name evidence="7" type="primary">LOC114251850</name>
</gene>
<proteinExistence type="inferred from homology"/>
<dbReference type="Gene3D" id="3.40.395.10">
    <property type="entry name" value="Adenoviral Proteinase, Chain A"/>
    <property type="match status" value="1"/>
</dbReference>
<dbReference type="GO" id="GO:0000338">
    <property type="term" value="P:protein deneddylation"/>
    <property type="evidence" value="ECO:0007669"/>
    <property type="project" value="TreeGrafter"/>
</dbReference>
<reference evidence="7" key="1">
    <citation type="submission" date="2025-08" db="UniProtKB">
        <authorList>
            <consortium name="RefSeq"/>
        </authorList>
    </citation>
    <scope>IDENTIFICATION</scope>
    <source>
        <tissue evidence="7">Silk gland</tissue>
    </source>
</reference>
<dbReference type="KEGG" id="bman:114251850"/>
<evidence type="ECO:0000256" key="1">
    <source>
        <dbReference type="ARBA" id="ARBA00005234"/>
    </source>
</evidence>
<organism evidence="6 7">
    <name type="scientific">Bombyx mandarina</name>
    <name type="common">Wild silk moth</name>
    <name type="synonym">Wild silkworm</name>
    <dbReference type="NCBI Taxonomy" id="7092"/>
    <lineage>
        <taxon>Eukaryota</taxon>
        <taxon>Metazoa</taxon>
        <taxon>Ecdysozoa</taxon>
        <taxon>Arthropoda</taxon>
        <taxon>Hexapoda</taxon>
        <taxon>Insecta</taxon>
        <taxon>Pterygota</taxon>
        <taxon>Neoptera</taxon>
        <taxon>Endopterygota</taxon>
        <taxon>Lepidoptera</taxon>
        <taxon>Glossata</taxon>
        <taxon>Ditrysia</taxon>
        <taxon>Bombycoidea</taxon>
        <taxon>Bombycidae</taxon>
        <taxon>Bombycinae</taxon>
        <taxon>Bombyx</taxon>
    </lineage>
</organism>
<name>A0A6J2KM56_BOMMA</name>
<feature type="domain" description="Ubiquitin-like protease family profile" evidence="5">
    <location>
        <begin position="66"/>
        <end position="227"/>
    </location>
</feature>